<dbReference type="Pfam" id="PF04965">
    <property type="entry name" value="GPW_gp25"/>
    <property type="match status" value="1"/>
</dbReference>
<feature type="compositionally biased region" description="Basic and acidic residues" evidence="1">
    <location>
        <begin position="17"/>
        <end position="31"/>
    </location>
</feature>
<reference evidence="3" key="1">
    <citation type="submission" date="2020-04" db="EMBL/GenBank/DDBJ databases">
        <authorList>
            <person name="Zhang T."/>
        </authorList>
    </citation>
    <scope>NUCLEOTIDE SEQUENCE</scope>
    <source>
        <strain evidence="3">HKST-UBA01</strain>
    </source>
</reference>
<feature type="compositionally biased region" description="Polar residues" evidence="1">
    <location>
        <begin position="1"/>
        <end position="10"/>
    </location>
</feature>
<dbReference type="InterPro" id="IPR017737">
    <property type="entry name" value="TssE1-like"/>
</dbReference>
<sequence length="167" mass="19019">MAELSQQEKLQPSLLDRLTDDEPERREESRDRRVLNIPRLRESVVRDLSWLLNTAHLAASVDLSDYPEVERSTLNYGMPDFTGQTASTVDPSAIEKLVRQAIISFEPRILPDTVRVRARANQDQLDHNAVTFDVEGDLWALPLPVRLFLRTDVDLEIGNVSITDVSR</sequence>
<gene>
    <name evidence="3" type="primary">tssE</name>
    <name evidence="3" type="ORF">KC729_04025</name>
</gene>
<dbReference type="Proteomes" id="UP000697710">
    <property type="component" value="Unassembled WGS sequence"/>
</dbReference>
<dbReference type="PANTHER" id="PTHR38595">
    <property type="entry name" value="CYTOPLASMIC PROTEIN-RELATED"/>
    <property type="match status" value="1"/>
</dbReference>
<protein>
    <submittedName>
        <fullName evidence="3">Type VI secretion system baseplate subunit TssE</fullName>
    </submittedName>
</protein>
<accession>A0A956LXH8</accession>
<dbReference type="EMBL" id="JAGQHR010000073">
    <property type="protein sequence ID" value="MCA9726827.1"/>
    <property type="molecule type" value="Genomic_DNA"/>
</dbReference>
<evidence type="ECO:0000313" key="4">
    <source>
        <dbReference type="Proteomes" id="UP000697710"/>
    </source>
</evidence>
<dbReference type="PANTHER" id="PTHR38595:SF1">
    <property type="entry name" value="TYPE VI SECRETION SYSTEM COMPONENT TSSE1"/>
    <property type="match status" value="1"/>
</dbReference>
<dbReference type="NCBIfam" id="TIGR03357">
    <property type="entry name" value="VI_zyme"/>
    <property type="match status" value="1"/>
</dbReference>
<name>A0A956LXH8_UNCEI</name>
<dbReference type="SUPFAM" id="SSF160719">
    <property type="entry name" value="gpW/gp25-like"/>
    <property type="match status" value="1"/>
</dbReference>
<evidence type="ECO:0000256" key="1">
    <source>
        <dbReference type="SAM" id="MobiDB-lite"/>
    </source>
</evidence>
<feature type="domain" description="IraD/Gp25-like" evidence="2">
    <location>
        <begin position="39"/>
        <end position="140"/>
    </location>
</feature>
<dbReference type="InterPro" id="IPR007048">
    <property type="entry name" value="IraD/Gp25-like"/>
</dbReference>
<proteinExistence type="predicted"/>
<evidence type="ECO:0000259" key="2">
    <source>
        <dbReference type="Pfam" id="PF04965"/>
    </source>
</evidence>
<organism evidence="3 4">
    <name type="scientific">Eiseniibacteriota bacterium</name>
    <dbReference type="NCBI Taxonomy" id="2212470"/>
    <lineage>
        <taxon>Bacteria</taxon>
        <taxon>Candidatus Eiseniibacteriota</taxon>
    </lineage>
</organism>
<dbReference type="InterPro" id="IPR053176">
    <property type="entry name" value="T6SS_TssE1-like"/>
</dbReference>
<comment type="caution">
    <text evidence="3">The sequence shown here is derived from an EMBL/GenBank/DDBJ whole genome shotgun (WGS) entry which is preliminary data.</text>
</comment>
<evidence type="ECO:0000313" key="3">
    <source>
        <dbReference type="EMBL" id="MCA9726827.1"/>
    </source>
</evidence>
<dbReference type="AlphaFoldDB" id="A0A956LXH8"/>
<reference evidence="3" key="2">
    <citation type="journal article" date="2021" name="Microbiome">
        <title>Successional dynamics and alternative stable states in a saline activated sludge microbial community over 9 years.</title>
        <authorList>
            <person name="Wang Y."/>
            <person name="Ye J."/>
            <person name="Ju F."/>
            <person name="Liu L."/>
            <person name="Boyd J.A."/>
            <person name="Deng Y."/>
            <person name="Parks D.H."/>
            <person name="Jiang X."/>
            <person name="Yin X."/>
            <person name="Woodcroft B.J."/>
            <person name="Tyson G.W."/>
            <person name="Hugenholtz P."/>
            <person name="Polz M.F."/>
            <person name="Zhang T."/>
        </authorList>
    </citation>
    <scope>NUCLEOTIDE SEQUENCE</scope>
    <source>
        <strain evidence="3">HKST-UBA01</strain>
    </source>
</reference>
<feature type="region of interest" description="Disordered" evidence="1">
    <location>
        <begin position="1"/>
        <end position="31"/>
    </location>
</feature>